<dbReference type="InterPro" id="IPR012340">
    <property type="entry name" value="NA-bd_OB-fold"/>
</dbReference>
<keyword evidence="1 2" id="KW-0238">DNA-binding</keyword>
<comment type="caution">
    <text evidence="4">The sequence shown here is derived from an EMBL/GenBank/DDBJ whole genome shotgun (WGS) entry which is preliminary data.</text>
</comment>
<dbReference type="InterPro" id="IPR011344">
    <property type="entry name" value="ssDNA-bd"/>
</dbReference>
<dbReference type="InterPro" id="IPR000424">
    <property type="entry name" value="Primosome_PriB/ssb"/>
</dbReference>
<evidence type="ECO:0000313" key="4">
    <source>
        <dbReference type="EMBL" id="CAK7327700.1"/>
    </source>
</evidence>
<dbReference type="PANTHER" id="PTHR10302:SF23">
    <property type="entry name" value="PROTEIN OSB4, CHLOROPLASTIC"/>
    <property type="match status" value="1"/>
</dbReference>
<feature type="region of interest" description="Disordered" evidence="3">
    <location>
        <begin position="33"/>
        <end position="69"/>
    </location>
</feature>
<dbReference type="AlphaFoldDB" id="A0AAV1R5D3"/>
<dbReference type="PANTHER" id="PTHR10302">
    <property type="entry name" value="SINGLE-STRANDED DNA-BINDING PROTEIN"/>
    <property type="match status" value="1"/>
</dbReference>
<dbReference type="PROSITE" id="PS50935">
    <property type="entry name" value="SSB"/>
    <property type="match status" value="1"/>
</dbReference>
<evidence type="ECO:0000256" key="1">
    <source>
        <dbReference type="ARBA" id="ARBA00023125"/>
    </source>
</evidence>
<dbReference type="GO" id="GO:0003697">
    <property type="term" value="F:single-stranded DNA binding"/>
    <property type="evidence" value="ECO:0007669"/>
    <property type="project" value="InterPro"/>
</dbReference>
<keyword evidence="5" id="KW-1185">Reference proteome</keyword>
<reference evidence="4 5" key="1">
    <citation type="submission" date="2024-01" db="EMBL/GenBank/DDBJ databases">
        <authorList>
            <person name="Waweru B."/>
        </authorList>
    </citation>
    <scope>NUCLEOTIDE SEQUENCE [LARGE SCALE GENOMIC DNA]</scope>
</reference>
<dbReference type="SUPFAM" id="SSF50249">
    <property type="entry name" value="Nucleic acid-binding proteins"/>
    <property type="match status" value="1"/>
</dbReference>
<dbReference type="GO" id="GO:0042645">
    <property type="term" value="C:mitochondrial nucleoid"/>
    <property type="evidence" value="ECO:0007669"/>
    <property type="project" value="TreeGrafter"/>
</dbReference>
<dbReference type="Proteomes" id="UP001314170">
    <property type="component" value="Unassembled WGS sequence"/>
</dbReference>
<feature type="compositionally biased region" description="Low complexity" evidence="3">
    <location>
        <begin position="44"/>
        <end position="53"/>
    </location>
</feature>
<evidence type="ECO:0000256" key="3">
    <source>
        <dbReference type="SAM" id="MobiDB-lite"/>
    </source>
</evidence>
<name>A0AAV1R5D3_9ROSI</name>
<sequence>MKNSLCRALARIATSQPTKRRIPPLILLLQQSPSYSTTKKEHSPPTTTSSKTPPLHKKSPSSADFPRPNEIPFQAKVANSISLIGYINMPIQTQVSSPDDKFWAATIITQEPSYHSPALWIPIIFEGDLAHIAASHLKKGDFVYIGGQLSNDPLLSLKCRIKPKFR</sequence>
<dbReference type="GO" id="GO:0006264">
    <property type="term" value="P:mitochondrial DNA replication"/>
    <property type="evidence" value="ECO:0007669"/>
    <property type="project" value="TreeGrafter"/>
</dbReference>
<gene>
    <name evidence="4" type="ORF">DCAF_LOCUS5416</name>
</gene>
<dbReference type="Gene3D" id="2.40.50.140">
    <property type="entry name" value="Nucleic acid-binding proteins"/>
    <property type="match status" value="1"/>
</dbReference>
<accession>A0AAV1R5D3</accession>
<organism evidence="4 5">
    <name type="scientific">Dovyalis caffra</name>
    <dbReference type="NCBI Taxonomy" id="77055"/>
    <lineage>
        <taxon>Eukaryota</taxon>
        <taxon>Viridiplantae</taxon>
        <taxon>Streptophyta</taxon>
        <taxon>Embryophyta</taxon>
        <taxon>Tracheophyta</taxon>
        <taxon>Spermatophyta</taxon>
        <taxon>Magnoliopsida</taxon>
        <taxon>eudicotyledons</taxon>
        <taxon>Gunneridae</taxon>
        <taxon>Pentapetalae</taxon>
        <taxon>rosids</taxon>
        <taxon>fabids</taxon>
        <taxon>Malpighiales</taxon>
        <taxon>Salicaceae</taxon>
        <taxon>Flacourtieae</taxon>
        <taxon>Dovyalis</taxon>
    </lineage>
</organism>
<evidence type="ECO:0000256" key="2">
    <source>
        <dbReference type="PROSITE-ProRule" id="PRU00252"/>
    </source>
</evidence>
<dbReference type="EMBL" id="CAWUPB010000858">
    <property type="protein sequence ID" value="CAK7327700.1"/>
    <property type="molecule type" value="Genomic_DNA"/>
</dbReference>
<protein>
    <submittedName>
        <fullName evidence="4">Uncharacterized protein</fullName>
    </submittedName>
</protein>
<proteinExistence type="predicted"/>
<evidence type="ECO:0000313" key="5">
    <source>
        <dbReference type="Proteomes" id="UP001314170"/>
    </source>
</evidence>